<organism evidence="2 3">
    <name type="scientific">Laceyella putida</name>
    <dbReference type="NCBI Taxonomy" id="110101"/>
    <lineage>
        <taxon>Bacteria</taxon>
        <taxon>Bacillati</taxon>
        <taxon>Bacillota</taxon>
        <taxon>Bacilli</taxon>
        <taxon>Bacillales</taxon>
        <taxon>Thermoactinomycetaceae</taxon>
        <taxon>Laceyella</taxon>
    </lineage>
</organism>
<evidence type="ECO:0000313" key="2">
    <source>
        <dbReference type="EMBL" id="MFC7443087.1"/>
    </source>
</evidence>
<keyword evidence="1" id="KW-0812">Transmembrane</keyword>
<feature type="transmembrane region" description="Helical" evidence="1">
    <location>
        <begin position="12"/>
        <end position="34"/>
    </location>
</feature>
<gene>
    <name evidence="2" type="ORF">ACFQNG_18635</name>
</gene>
<dbReference type="EMBL" id="JBHTBW010000077">
    <property type="protein sequence ID" value="MFC7443087.1"/>
    <property type="molecule type" value="Genomic_DNA"/>
</dbReference>
<proteinExistence type="predicted"/>
<evidence type="ECO:0000256" key="1">
    <source>
        <dbReference type="SAM" id="Phobius"/>
    </source>
</evidence>
<dbReference type="RefSeq" id="WP_379867416.1">
    <property type="nucleotide sequence ID" value="NZ_JBHTBW010000077.1"/>
</dbReference>
<comment type="caution">
    <text evidence="2">The sequence shown here is derived from an EMBL/GenBank/DDBJ whole genome shotgun (WGS) entry which is preliminary data.</text>
</comment>
<accession>A0ABW2RQP3</accession>
<name>A0ABW2RQP3_9BACL</name>
<dbReference type="Proteomes" id="UP001596500">
    <property type="component" value="Unassembled WGS sequence"/>
</dbReference>
<feature type="transmembrane region" description="Helical" evidence="1">
    <location>
        <begin position="54"/>
        <end position="77"/>
    </location>
</feature>
<sequence>MRAWLKKNRKYVMLSLVVAFALLVGVPVGLKWLINGLWNGFWPHQKTSPEVDAAFVNTIIGFITIGLTIGVTIWFNLRTQQLMAKQLEIQQQQARSTLRDLVFKERLGFYILLLSKLTRIVGLTNSYCFGVADTKDFKKSPSQTLEEIKEELIEISDLINNRAAISSQKLYEKLIDYSVECVHISLLIEIDDPECGYILEDEVQKLLSETMIPIKEIQSELRLYHIDQDIEDLGYERK</sequence>
<protein>
    <submittedName>
        <fullName evidence="2">Uncharacterized protein</fullName>
    </submittedName>
</protein>
<keyword evidence="1" id="KW-0472">Membrane</keyword>
<keyword evidence="1" id="KW-1133">Transmembrane helix</keyword>
<keyword evidence="3" id="KW-1185">Reference proteome</keyword>
<evidence type="ECO:0000313" key="3">
    <source>
        <dbReference type="Proteomes" id="UP001596500"/>
    </source>
</evidence>
<reference evidence="3" key="1">
    <citation type="journal article" date="2019" name="Int. J. Syst. Evol. Microbiol.">
        <title>The Global Catalogue of Microorganisms (GCM) 10K type strain sequencing project: providing services to taxonomists for standard genome sequencing and annotation.</title>
        <authorList>
            <consortium name="The Broad Institute Genomics Platform"/>
            <consortium name="The Broad Institute Genome Sequencing Center for Infectious Disease"/>
            <person name="Wu L."/>
            <person name="Ma J."/>
        </authorList>
    </citation>
    <scope>NUCLEOTIDE SEQUENCE [LARGE SCALE GENOMIC DNA]</scope>
    <source>
        <strain evidence="3">CGMCC 1.12942</strain>
    </source>
</reference>